<feature type="transmembrane region" description="Helical" evidence="1">
    <location>
        <begin position="20"/>
        <end position="39"/>
    </location>
</feature>
<dbReference type="KEGG" id="cfm:BJL90_14970"/>
<dbReference type="GO" id="GO:0008658">
    <property type="term" value="F:penicillin binding"/>
    <property type="evidence" value="ECO:0007669"/>
    <property type="project" value="InterPro"/>
</dbReference>
<dbReference type="PANTHER" id="PTHR30627:SF24">
    <property type="entry name" value="PENICILLIN-BINDING PROTEIN 4B"/>
    <property type="match status" value="1"/>
</dbReference>
<dbReference type="Gene3D" id="3.40.710.10">
    <property type="entry name" value="DD-peptidase/beta-lactamase superfamily"/>
    <property type="match status" value="1"/>
</dbReference>
<reference evidence="3 5" key="1">
    <citation type="submission" date="2016-10" db="EMBL/GenBank/DDBJ databases">
        <title>Complete Genome Sequence of Acetogen Clostridium formicoaceticum ATCC 27076.</title>
        <authorList>
            <person name="Bao T."/>
            <person name="Cheng C."/>
            <person name="Zhao J."/>
            <person name="Yang S.-T."/>
            <person name="Wang J."/>
            <person name="Wang M."/>
        </authorList>
    </citation>
    <scope>NUCLEOTIDE SEQUENCE [LARGE SCALE GENOMIC DNA]</scope>
    <source>
        <strain evidence="3 5">ATCC 27076</strain>
    </source>
</reference>
<dbReference type="GO" id="GO:0005886">
    <property type="term" value="C:plasma membrane"/>
    <property type="evidence" value="ECO:0007669"/>
    <property type="project" value="TreeGrafter"/>
</dbReference>
<keyword evidence="5" id="KW-1185">Reference proteome</keyword>
<gene>
    <name evidence="4" type="primary">pbpI</name>
    <name evidence="3" type="ORF">BJL90_14970</name>
    <name evidence="4" type="ORF">CLFO_19370</name>
</gene>
<protein>
    <submittedName>
        <fullName evidence="4">Penicillin-binding protein 4B</fullName>
    </submittedName>
</protein>
<dbReference type="SUPFAM" id="SSF56519">
    <property type="entry name" value="Penicillin binding protein dimerisation domain"/>
    <property type="match status" value="1"/>
</dbReference>
<dbReference type="AlphaFoldDB" id="A0AAC9WG30"/>
<keyword evidence="1" id="KW-0472">Membrane</keyword>
<dbReference type="Pfam" id="PF00905">
    <property type="entry name" value="Transpeptidase"/>
    <property type="match status" value="1"/>
</dbReference>
<dbReference type="InterPro" id="IPR050515">
    <property type="entry name" value="Beta-lactam/transpept"/>
</dbReference>
<sequence length="561" mass="62605">MRRAQKKEKKKELVYIKRLWFIGIVSTMMILLLMMRLFYIQVMQYDFYLKEVNKQRQINIPINSGRGMIFDRNLIPLTEREEEKVVVIFPQLFIPNEENLGFLSEITGEAKDELSNRINQASYPIEISIAKEIDWGDRRVLGTRGLFVIGKRQRYENFPLLTHVIGYINQVDKKGMAGIEKALDPILMGSLGDSLVATLDGRKRFLPGEGFSVASNTMKQNDIRLTIDYHLQKVVEEVIDQHKKNGAIILSDIETGEILALVSRPNYNPNTILKHINSSGDELYNKAIQMTFPPGSVFKIVVAAEAIEKGAVALDDVFYCSGSEEIGSIEIKCNAHDKGGNEEITFERAFAESCNSTFIQLGQRLGAENLMEMAKNLGLGEVVGIGLLEEEKGSLPAEDHLLGPAIGNISIGQGDIEVTPLQINQLTQIIANNGIKQPLVLLRDILDNYTTVQSFETKENKRVLSEKTAKTLQQMMHSVMTVGTGRNIGELASITAGKTGTAQSSQKGKSVLHAWFTGYYPVNHPKYAITVLIQEGGSGGRVAVPIFKEILEKMIYLGYYK</sequence>
<dbReference type="GO" id="GO:0071972">
    <property type="term" value="F:peptidoglycan L,D-transpeptidase activity"/>
    <property type="evidence" value="ECO:0007669"/>
    <property type="project" value="TreeGrafter"/>
</dbReference>
<keyword evidence="1" id="KW-0812">Transmembrane</keyword>
<evidence type="ECO:0000313" key="3">
    <source>
        <dbReference type="EMBL" id="AOY77037.1"/>
    </source>
</evidence>
<name>A0AAC9WG30_9CLOT</name>
<dbReference type="InterPro" id="IPR012338">
    <property type="entry name" value="Beta-lactam/transpept-like"/>
</dbReference>
<dbReference type="SUPFAM" id="SSF56601">
    <property type="entry name" value="beta-lactamase/transpeptidase-like"/>
    <property type="match status" value="1"/>
</dbReference>
<dbReference type="Proteomes" id="UP000192478">
    <property type="component" value="Chromosome"/>
</dbReference>
<accession>A0AAC9WG30</accession>
<evidence type="ECO:0000313" key="4">
    <source>
        <dbReference type="EMBL" id="ARE87537.1"/>
    </source>
</evidence>
<dbReference type="PANTHER" id="PTHR30627">
    <property type="entry name" value="PEPTIDOGLYCAN D,D-TRANSPEPTIDASE"/>
    <property type="match status" value="1"/>
</dbReference>
<feature type="domain" description="Penicillin-binding protein transpeptidase" evidence="2">
    <location>
        <begin position="246"/>
        <end position="552"/>
    </location>
</feature>
<dbReference type="Proteomes" id="UP000177894">
    <property type="component" value="Chromosome"/>
</dbReference>
<dbReference type="Gene3D" id="3.90.1310.10">
    <property type="entry name" value="Penicillin-binding protein 2a (Domain 2)"/>
    <property type="match status" value="1"/>
</dbReference>
<dbReference type="GO" id="GO:0071555">
    <property type="term" value="P:cell wall organization"/>
    <property type="evidence" value="ECO:0007669"/>
    <property type="project" value="TreeGrafter"/>
</dbReference>
<dbReference type="InterPro" id="IPR036138">
    <property type="entry name" value="PBP_dimer_sf"/>
</dbReference>
<evidence type="ECO:0000259" key="2">
    <source>
        <dbReference type="Pfam" id="PF00905"/>
    </source>
</evidence>
<dbReference type="InterPro" id="IPR001460">
    <property type="entry name" value="PCN-bd_Tpept"/>
</dbReference>
<organism evidence="4 6">
    <name type="scientific">Clostridium formicaceticum</name>
    <dbReference type="NCBI Taxonomy" id="1497"/>
    <lineage>
        <taxon>Bacteria</taxon>
        <taxon>Bacillati</taxon>
        <taxon>Bacillota</taxon>
        <taxon>Clostridia</taxon>
        <taxon>Eubacteriales</taxon>
        <taxon>Clostridiaceae</taxon>
        <taxon>Clostridium</taxon>
    </lineage>
</organism>
<dbReference type="EMBL" id="CP020559">
    <property type="protein sequence ID" value="ARE87537.1"/>
    <property type="molecule type" value="Genomic_DNA"/>
</dbReference>
<evidence type="ECO:0000313" key="5">
    <source>
        <dbReference type="Proteomes" id="UP000177894"/>
    </source>
</evidence>
<dbReference type="EMBL" id="CP017603">
    <property type="protein sequence ID" value="AOY77037.1"/>
    <property type="molecule type" value="Genomic_DNA"/>
</dbReference>
<evidence type="ECO:0000313" key="6">
    <source>
        <dbReference type="Proteomes" id="UP000192478"/>
    </source>
</evidence>
<reference evidence="4 6" key="2">
    <citation type="submission" date="2017-03" db="EMBL/GenBank/DDBJ databases">
        <title>Complete sequence of Clostridium formicaceticum DSM 92.</title>
        <authorList>
            <person name="Poehlein A."/>
            <person name="Karl M."/>
            <person name="Bengelsdorf F.R."/>
            <person name="Duerre P."/>
            <person name="Daniel R."/>
        </authorList>
    </citation>
    <scope>NUCLEOTIDE SEQUENCE [LARGE SCALE GENOMIC DNA]</scope>
    <source>
        <strain evidence="4 6">DSM 92</strain>
    </source>
</reference>
<keyword evidence="1" id="KW-1133">Transmembrane helix</keyword>
<dbReference type="RefSeq" id="WP_070969703.1">
    <property type="nucleotide sequence ID" value="NZ_CP017603.1"/>
</dbReference>
<evidence type="ECO:0000256" key="1">
    <source>
        <dbReference type="SAM" id="Phobius"/>
    </source>
</evidence>
<proteinExistence type="predicted"/>